<dbReference type="CDD" id="cd02440">
    <property type="entry name" value="AdoMet_MTases"/>
    <property type="match status" value="1"/>
</dbReference>
<evidence type="ECO:0000313" key="3">
    <source>
        <dbReference type="Proteomes" id="UP000753376"/>
    </source>
</evidence>
<dbReference type="Pfam" id="PF08242">
    <property type="entry name" value="Methyltransf_12"/>
    <property type="match status" value="1"/>
</dbReference>
<evidence type="ECO:0000259" key="1">
    <source>
        <dbReference type="Pfam" id="PF08242"/>
    </source>
</evidence>
<comment type="caution">
    <text evidence="2">The sequence shown here is derived from an EMBL/GenBank/DDBJ whole genome shotgun (WGS) entry which is preliminary data.</text>
</comment>
<keyword evidence="3" id="KW-1185">Reference proteome</keyword>
<dbReference type="GO" id="GO:0032259">
    <property type="term" value="P:methylation"/>
    <property type="evidence" value="ECO:0007669"/>
    <property type="project" value="UniProtKB-KW"/>
</dbReference>
<dbReference type="RefSeq" id="WP_216009474.1">
    <property type="nucleotide sequence ID" value="NZ_JAHKPV010000021.1"/>
</dbReference>
<name>A0ABS6AC14_9GAMM</name>
<keyword evidence="2" id="KW-0489">Methyltransferase</keyword>
<evidence type="ECO:0000313" key="2">
    <source>
        <dbReference type="EMBL" id="MBU2875712.1"/>
    </source>
</evidence>
<sequence>MSADYLHKEYPKQFDRDAFWEQIKRTVNGKPVSDQDIRMIVDQIQSSLDLRSDERLLDLGCGNAALASYLFGHVQQYFGVDFSDYLIGVAREFFSHAGKTHYYCDDAVAFTNAFEYPEKIDKVVIYGVISYLAAADVEHLVSTLSNRYTSCKRIFIGNIPHRSKAAVFFRRRNVEQYRLDDPESAIGIWWAPEEFIRIGNMFGYDVDILTMPESFYGAEYRFDVLLKRP</sequence>
<reference evidence="2 3" key="1">
    <citation type="submission" date="2021-05" db="EMBL/GenBank/DDBJ databases">
        <title>Draft genomes of bacteria isolated from model marine particles.</title>
        <authorList>
            <person name="Datta M.S."/>
            <person name="Schwartzman J.A."/>
            <person name="Enke T.N."/>
            <person name="Saavedra J."/>
            <person name="Cermak N."/>
            <person name="Cordero O.X."/>
        </authorList>
    </citation>
    <scope>NUCLEOTIDE SEQUENCE [LARGE SCALE GENOMIC DNA]</scope>
    <source>
        <strain evidence="2 3">D2M19</strain>
    </source>
</reference>
<proteinExistence type="predicted"/>
<protein>
    <submittedName>
        <fullName evidence="2">Class I SAM-dependent methyltransferase</fullName>
    </submittedName>
</protein>
<dbReference type="InterPro" id="IPR013217">
    <property type="entry name" value="Methyltransf_12"/>
</dbReference>
<dbReference type="EMBL" id="JAHKPV010000021">
    <property type="protein sequence ID" value="MBU2875712.1"/>
    <property type="molecule type" value="Genomic_DNA"/>
</dbReference>
<gene>
    <name evidence="2" type="ORF">KO508_17080</name>
</gene>
<accession>A0ABS6AC14</accession>
<organism evidence="2 3">
    <name type="scientific">Marinobacter salexigens</name>
    <dbReference type="NCBI Taxonomy" id="1925763"/>
    <lineage>
        <taxon>Bacteria</taxon>
        <taxon>Pseudomonadati</taxon>
        <taxon>Pseudomonadota</taxon>
        <taxon>Gammaproteobacteria</taxon>
        <taxon>Pseudomonadales</taxon>
        <taxon>Marinobacteraceae</taxon>
        <taxon>Marinobacter</taxon>
    </lineage>
</organism>
<dbReference type="Proteomes" id="UP000753376">
    <property type="component" value="Unassembled WGS sequence"/>
</dbReference>
<keyword evidence="2" id="KW-0808">Transferase</keyword>
<feature type="domain" description="Methyltransferase type 12" evidence="1">
    <location>
        <begin position="57"/>
        <end position="145"/>
    </location>
</feature>
<dbReference type="GO" id="GO:0008168">
    <property type="term" value="F:methyltransferase activity"/>
    <property type="evidence" value="ECO:0007669"/>
    <property type="project" value="UniProtKB-KW"/>
</dbReference>